<dbReference type="PANTHER" id="PTHR47245">
    <property type="entry name" value="PEPTIDYLPROLYL ISOMERASE"/>
    <property type="match status" value="1"/>
</dbReference>
<evidence type="ECO:0000256" key="13">
    <source>
        <dbReference type="SAM" id="SignalP"/>
    </source>
</evidence>
<evidence type="ECO:0000256" key="1">
    <source>
        <dbReference type="ARBA" id="ARBA00000971"/>
    </source>
</evidence>
<dbReference type="InterPro" id="IPR023059">
    <property type="entry name" value="Foldase_PrsA"/>
</dbReference>
<gene>
    <name evidence="12" type="primary">prsA</name>
    <name evidence="15" type="ORF">EII38_02325</name>
</gene>
<feature type="domain" description="PpiC" evidence="14">
    <location>
        <begin position="151"/>
        <end position="249"/>
    </location>
</feature>
<dbReference type="Pfam" id="PF00639">
    <property type="entry name" value="Rotamase"/>
    <property type="match status" value="1"/>
</dbReference>
<evidence type="ECO:0000256" key="10">
    <source>
        <dbReference type="ARBA" id="ARBA00023235"/>
    </source>
</evidence>
<dbReference type="GO" id="GO:0006457">
    <property type="term" value="P:protein folding"/>
    <property type="evidence" value="ECO:0007669"/>
    <property type="project" value="UniProtKB-UniRule"/>
</dbReference>
<comment type="similarity">
    <text evidence="4 12">Belongs to the PrsA family.</text>
</comment>
<evidence type="ECO:0000313" key="16">
    <source>
        <dbReference type="Proteomes" id="UP000281771"/>
    </source>
</evidence>
<dbReference type="PANTHER" id="PTHR47245:SF1">
    <property type="entry name" value="FOLDASE PROTEIN PRSA"/>
    <property type="match status" value="1"/>
</dbReference>
<dbReference type="InterPro" id="IPR050245">
    <property type="entry name" value="PrsA_foldase"/>
</dbReference>
<reference evidence="15 16" key="1">
    <citation type="submission" date="2018-11" db="EMBL/GenBank/DDBJ databases">
        <title>Genomes From Bacteria Associated with the Canine Oral Cavity: a Test Case for Automated Genome-Based Taxonomic Assignment.</title>
        <authorList>
            <person name="Coil D.A."/>
            <person name="Jospin G."/>
            <person name="Darling A.E."/>
            <person name="Wallis C."/>
            <person name="Davis I.J."/>
            <person name="Harris S."/>
            <person name="Eisen J.A."/>
            <person name="Holcombe L.J."/>
            <person name="O'Flynn C."/>
        </authorList>
    </citation>
    <scope>NUCLEOTIDE SEQUENCE [LARGE SCALE GENOMIC DNA]</scope>
    <source>
        <strain evidence="15 16">OH4621_COT-116</strain>
    </source>
</reference>
<dbReference type="EC" id="5.2.1.8" evidence="12"/>
<comment type="caution">
    <text evidence="15">The sequence shown here is derived from an EMBL/GenBank/DDBJ whole genome shotgun (WGS) entry which is preliminary data.</text>
</comment>
<feature type="signal peptide" evidence="13">
    <location>
        <begin position="1"/>
        <end position="33"/>
    </location>
</feature>
<proteinExistence type="inferred from homology"/>
<feature type="chain" id="PRO_5018196886" description="Foldase protein PrsA" evidence="13">
    <location>
        <begin position="34"/>
        <end position="326"/>
    </location>
</feature>
<dbReference type="Gene3D" id="3.10.50.40">
    <property type="match status" value="1"/>
</dbReference>
<evidence type="ECO:0000256" key="2">
    <source>
        <dbReference type="ARBA" id="ARBA00003828"/>
    </source>
</evidence>
<dbReference type="InterPro" id="IPR000297">
    <property type="entry name" value="PPIase_PpiC"/>
</dbReference>
<evidence type="ECO:0000256" key="5">
    <source>
        <dbReference type="ARBA" id="ARBA00022475"/>
    </source>
</evidence>
<evidence type="ECO:0000256" key="11">
    <source>
        <dbReference type="ARBA" id="ARBA00023288"/>
    </source>
</evidence>
<dbReference type="SUPFAM" id="SSF54534">
    <property type="entry name" value="FKBP-like"/>
    <property type="match status" value="1"/>
</dbReference>
<dbReference type="GO" id="GO:0003755">
    <property type="term" value="F:peptidyl-prolyl cis-trans isomerase activity"/>
    <property type="evidence" value="ECO:0007669"/>
    <property type="project" value="UniProtKB-UniRule"/>
</dbReference>
<evidence type="ECO:0000256" key="8">
    <source>
        <dbReference type="ARBA" id="ARBA00023136"/>
    </source>
</evidence>
<evidence type="ECO:0000256" key="9">
    <source>
        <dbReference type="ARBA" id="ARBA00023139"/>
    </source>
</evidence>
<keyword evidence="7 12" id="KW-0697">Rotamase</keyword>
<protein>
    <recommendedName>
        <fullName evidence="12">Foldase protein PrsA</fullName>
        <ecNumber evidence="12">5.2.1.8</ecNumber>
    </recommendedName>
</protein>
<keyword evidence="10 12" id="KW-0413">Isomerase</keyword>
<dbReference type="PROSITE" id="PS50198">
    <property type="entry name" value="PPIC_PPIASE_2"/>
    <property type="match status" value="1"/>
</dbReference>
<evidence type="ECO:0000256" key="3">
    <source>
        <dbReference type="ARBA" id="ARBA00004193"/>
    </source>
</evidence>
<evidence type="ECO:0000256" key="4">
    <source>
        <dbReference type="ARBA" id="ARBA00006071"/>
    </source>
</evidence>
<evidence type="ECO:0000313" key="15">
    <source>
        <dbReference type="EMBL" id="RRD32594.1"/>
    </source>
</evidence>
<evidence type="ECO:0000256" key="6">
    <source>
        <dbReference type="ARBA" id="ARBA00022729"/>
    </source>
</evidence>
<comment type="catalytic activity">
    <reaction evidence="1 12">
        <text>[protein]-peptidylproline (omega=180) = [protein]-peptidylproline (omega=0)</text>
        <dbReference type="Rhea" id="RHEA:16237"/>
        <dbReference type="Rhea" id="RHEA-COMP:10747"/>
        <dbReference type="Rhea" id="RHEA-COMP:10748"/>
        <dbReference type="ChEBI" id="CHEBI:83833"/>
        <dbReference type="ChEBI" id="CHEBI:83834"/>
        <dbReference type="EC" id="5.2.1.8"/>
    </reaction>
</comment>
<dbReference type="HAMAP" id="MF_01145">
    <property type="entry name" value="Foldase_PrsA"/>
    <property type="match status" value="1"/>
</dbReference>
<dbReference type="SUPFAM" id="SSF109998">
    <property type="entry name" value="Triger factor/SurA peptide-binding domain-like"/>
    <property type="match status" value="1"/>
</dbReference>
<dbReference type="Proteomes" id="UP000281771">
    <property type="component" value="Unassembled WGS sequence"/>
</dbReference>
<dbReference type="STRING" id="1123309.GCA_000377005_01675"/>
<comment type="subcellular location">
    <subcellularLocation>
        <location evidence="3 12">Cell membrane</location>
        <topology evidence="3 12">Lipid-anchor</topology>
    </subcellularLocation>
</comment>
<name>A0A3P1VEH8_9STRE</name>
<evidence type="ECO:0000259" key="14">
    <source>
        <dbReference type="PROSITE" id="PS50198"/>
    </source>
</evidence>
<dbReference type="EMBL" id="RQZA01000001">
    <property type="protein sequence ID" value="RRD32594.1"/>
    <property type="molecule type" value="Genomic_DNA"/>
</dbReference>
<sequence length="326" mass="35334">MKKESYLKMKTKKIIAGAVTLLAAATLAACSNAADKDIISMKGGTITISEFYKEVKTNTAAQQVLLQMVIKDVFEAKYGKKVTAKEVDEAYNKMADQYGDSFDQALSSAGLTKETYKDQIRTNKLVEYAVAQAAKKELTDEAYKAAYESYTPEVTAQVIKMADEAKAKEVLASAQADGADFAKLAKENSTDATAEDGGKVTFDSTSAQVPAEVQAAIFALDEGQVGAALVPVVDMSTYTSNYYIVKLNTKTKKSDKWEDYKDVLKESILSAKQNDAAFITGVVSKALQDANVKVKDEAFQNVLSQYITTTSSSDTTEQVTTEKSDK</sequence>
<dbReference type="InterPro" id="IPR046357">
    <property type="entry name" value="PPIase_dom_sf"/>
</dbReference>
<keyword evidence="5 12" id="KW-1003">Cell membrane</keyword>
<dbReference type="PROSITE" id="PS51257">
    <property type="entry name" value="PROKAR_LIPOPROTEIN"/>
    <property type="match status" value="1"/>
</dbReference>
<keyword evidence="6 12" id="KW-0732">Signal</keyword>
<evidence type="ECO:0000256" key="7">
    <source>
        <dbReference type="ARBA" id="ARBA00023110"/>
    </source>
</evidence>
<evidence type="ECO:0000256" key="12">
    <source>
        <dbReference type="HAMAP-Rule" id="MF_01145"/>
    </source>
</evidence>
<dbReference type="AlphaFoldDB" id="A0A3P1VEH8"/>
<keyword evidence="11 12" id="KW-0449">Lipoprotein</keyword>
<dbReference type="InterPro" id="IPR027304">
    <property type="entry name" value="Trigger_fact/SurA_dom_sf"/>
</dbReference>
<dbReference type="Gene3D" id="1.10.4030.10">
    <property type="entry name" value="Porin chaperone SurA, peptide-binding domain"/>
    <property type="match status" value="1"/>
</dbReference>
<keyword evidence="16" id="KW-1185">Reference proteome</keyword>
<keyword evidence="8 12" id="KW-0472">Membrane</keyword>
<accession>A0A3P1VEH8</accession>
<dbReference type="GO" id="GO:0005886">
    <property type="term" value="C:plasma membrane"/>
    <property type="evidence" value="ECO:0007669"/>
    <property type="project" value="UniProtKB-SubCell"/>
</dbReference>
<comment type="function">
    <text evidence="2 12">Plays a major role in protein secretion by helping the post-translocational extracellular folding of several secreted proteins.</text>
</comment>
<keyword evidence="9 12" id="KW-0564">Palmitate</keyword>
<organism evidence="15 16">
    <name type="scientific">Streptococcus minor</name>
    <dbReference type="NCBI Taxonomy" id="229549"/>
    <lineage>
        <taxon>Bacteria</taxon>
        <taxon>Bacillati</taxon>
        <taxon>Bacillota</taxon>
        <taxon>Bacilli</taxon>
        <taxon>Lactobacillales</taxon>
        <taxon>Streptococcaceae</taxon>
        <taxon>Streptococcus</taxon>
    </lineage>
</organism>